<name>A0A9X2RTJ8_STRMQ</name>
<dbReference type="Proteomes" id="UP001142400">
    <property type="component" value="Unassembled WGS sequence"/>
</dbReference>
<accession>A0A9X2RTJ8</accession>
<gene>
    <name evidence="1" type="ORF">NQU54_16180</name>
</gene>
<dbReference type="RefSeq" id="WP_257631725.1">
    <property type="nucleotide sequence ID" value="NZ_JANIIC010000016.1"/>
</dbReference>
<keyword evidence="2" id="KW-1185">Reference proteome</keyword>
<proteinExistence type="predicted"/>
<reference evidence="1" key="1">
    <citation type="submission" date="2022-06" db="EMBL/GenBank/DDBJ databases">
        <title>WGS of actinobacteria.</title>
        <authorList>
            <person name="Thawai C."/>
        </authorList>
    </citation>
    <scope>NUCLEOTIDE SEQUENCE</scope>
    <source>
        <strain evidence="1">DSM 42010</strain>
    </source>
</reference>
<sequence length="75" mass="8114">MIRPAALVHGAPLLVGAANGATALTALLLSAIIAERNATRRQIERVCAQLTGVVFRLTPDERRPPEGERKSTDRR</sequence>
<evidence type="ECO:0000313" key="1">
    <source>
        <dbReference type="EMBL" id="MCQ8830561.1"/>
    </source>
</evidence>
<evidence type="ECO:0000313" key="2">
    <source>
        <dbReference type="Proteomes" id="UP001142400"/>
    </source>
</evidence>
<dbReference type="AlphaFoldDB" id="A0A9X2RTJ8"/>
<protein>
    <submittedName>
        <fullName evidence="1">Uncharacterized protein</fullName>
    </submittedName>
</protein>
<dbReference type="EMBL" id="JANIIC010000016">
    <property type="protein sequence ID" value="MCQ8830561.1"/>
    <property type="molecule type" value="Genomic_DNA"/>
</dbReference>
<comment type="caution">
    <text evidence="1">The sequence shown here is derived from an EMBL/GenBank/DDBJ whole genome shotgun (WGS) entry which is preliminary data.</text>
</comment>
<organism evidence="1 2">
    <name type="scientific">Streptomyces malaysiensis subsp. samsunensis</name>
    <dbReference type="NCBI Taxonomy" id="459658"/>
    <lineage>
        <taxon>Bacteria</taxon>
        <taxon>Bacillati</taxon>
        <taxon>Actinomycetota</taxon>
        <taxon>Actinomycetes</taxon>
        <taxon>Kitasatosporales</taxon>
        <taxon>Streptomycetaceae</taxon>
        <taxon>Streptomyces</taxon>
        <taxon>Streptomyces violaceusniger group</taxon>
    </lineage>
</organism>